<dbReference type="PANTHER" id="PTHR42760:SF133">
    <property type="entry name" value="3-OXOACYL-[ACYL-CARRIER-PROTEIN] REDUCTASE"/>
    <property type="match status" value="1"/>
</dbReference>
<accession>A0A972SNJ8</accession>
<dbReference type="Pfam" id="PF00106">
    <property type="entry name" value="adh_short"/>
    <property type="match status" value="1"/>
</dbReference>
<dbReference type="CDD" id="cd05233">
    <property type="entry name" value="SDR_c"/>
    <property type="match status" value="1"/>
</dbReference>
<sequence>MTLDSKIALVTGGARGLGKSIALAYARAGAQVIICDVNEENLNAAREEMTAAGTHECIAQVCDVSSSAQVANLFSSIAARFGRLDVLVNNAGIGPIGPEDDARRNRHWDYMTTPVPRQALGFTSSMSDEQWHRYWGVNVHGVFYCTREALRIMEPQGSGKIINIASIAGMSTISAHSPHYSATKGAVITFTRTVAAEVAGGNIYMNAIAPGGVQTPDFEKYFARSTEEQKNRLMQLIPLGRFGKMEEYASLAVYLASDNHYLVGQIISPNGGAV</sequence>
<dbReference type="FunFam" id="3.40.50.720:FF:000173">
    <property type="entry name" value="3-oxoacyl-[acyl-carrier protein] reductase"/>
    <property type="match status" value="1"/>
</dbReference>
<protein>
    <submittedName>
        <fullName evidence="4">SDR family oxidoreductase</fullName>
    </submittedName>
</protein>
<keyword evidence="5" id="KW-1185">Reference proteome</keyword>
<dbReference type="InterPro" id="IPR020904">
    <property type="entry name" value="Sc_DH/Rdtase_CS"/>
</dbReference>
<dbReference type="InterPro" id="IPR036291">
    <property type="entry name" value="NAD(P)-bd_dom_sf"/>
</dbReference>
<dbReference type="EMBL" id="WOEZ01000139">
    <property type="protein sequence ID" value="NPT57765.1"/>
    <property type="molecule type" value="Genomic_DNA"/>
</dbReference>
<reference evidence="4 5" key="1">
    <citation type="submission" date="2019-11" db="EMBL/GenBank/DDBJ databases">
        <title>Metabolism of dissolved organic matter in forest soils.</title>
        <authorList>
            <person name="Cyle K.T."/>
            <person name="Wilhelm R.C."/>
            <person name="Martinez C.E."/>
        </authorList>
    </citation>
    <scope>NUCLEOTIDE SEQUENCE [LARGE SCALE GENOMIC DNA]</scope>
    <source>
        <strain evidence="4 5">5N</strain>
    </source>
</reference>
<dbReference type="PANTHER" id="PTHR42760">
    <property type="entry name" value="SHORT-CHAIN DEHYDROGENASES/REDUCTASES FAMILY MEMBER"/>
    <property type="match status" value="1"/>
</dbReference>
<dbReference type="PRINTS" id="PR00081">
    <property type="entry name" value="GDHRDH"/>
</dbReference>
<comment type="caution">
    <text evidence="4">The sequence shown here is derived from an EMBL/GenBank/DDBJ whole genome shotgun (WGS) entry which is preliminary data.</text>
</comment>
<evidence type="ECO:0000256" key="1">
    <source>
        <dbReference type="ARBA" id="ARBA00006484"/>
    </source>
</evidence>
<dbReference type="InterPro" id="IPR002347">
    <property type="entry name" value="SDR_fam"/>
</dbReference>
<gene>
    <name evidence="4" type="ORF">GNZ13_25165</name>
</gene>
<evidence type="ECO:0000256" key="3">
    <source>
        <dbReference type="RuleBase" id="RU000363"/>
    </source>
</evidence>
<dbReference type="PROSITE" id="PS00061">
    <property type="entry name" value="ADH_SHORT"/>
    <property type="match status" value="1"/>
</dbReference>
<dbReference type="Gene3D" id="3.40.50.720">
    <property type="entry name" value="NAD(P)-binding Rossmann-like Domain"/>
    <property type="match status" value="1"/>
</dbReference>
<name>A0A972SNJ8_9BURK</name>
<dbReference type="SUPFAM" id="SSF51735">
    <property type="entry name" value="NAD(P)-binding Rossmann-fold domains"/>
    <property type="match status" value="1"/>
</dbReference>
<evidence type="ECO:0000313" key="4">
    <source>
        <dbReference type="EMBL" id="NPT57765.1"/>
    </source>
</evidence>
<dbReference type="PRINTS" id="PR00080">
    <property type="entry name" value="SDRFAMILY"/>
</dbReference>
<evidence type="ECO:0000313" key="5">
    <source>
        <dbReference type="Proteomes" id="UP000655523"/>
    </source>
</evidence>
<dbReference type="Proteomes" id="UP000655523">
    <property type="component" value="Unassembled WGS sequence"/>
</dbReference>
<evidence type="ECO:0000256" key="2">
    <source>
        <dbReference type="ARBA" id="ARBA00023002"/>
    </source>
</evidence>
<dbReference type="GO" id="GO:0016616">
    <property type="term" value="F:oxidoreductase activity, acting on the CH-OH group of donors, NAD or NADP as acceptor"/>
    <property type="evidence" value="ECO:0007669"/>
    <property type="project" value="TreeGrafter"/>
</dbReference>
<keyword evidence="2" id="KW-0560">Oxidoreductase</keyword>
<proteinExistence type="inferred from homology"/>
<dbReference type="RefSeq" id="WP_172169395.1">
    <property type="nucleotide sequence ID" value="NZ_WOEZ01000139.1"/>
</dbReference>
<comment type="similarity">
    <text evidence="1 3">Belongs to the short-chain dehydrogenases/reductases (SDR) family.</text>
</comment>
<organism evidence="4 5">
    <name type="scientific">Paraburkholderia elongata</name>
    <dbReference type="NCBI Taxonomy" id="2675747"/>
    <lineage>
        <taxon>Bacteria</taxon>
        <taxon>Pseudomonadati</taxon>
        <taxon>Pseudomonadota</taxon>
        <taxon>Betaproteobacteria</taxon>
        <taxon>Burkholderiales</taxon>
        <taxon>Burkholderiaceae</taxon>
        <taxon>Paraburkholderia</taxon>
    </lineage>
</organism>
<dbReference type="AlphaFoldDB" id="A0A972SNJ8"/>